<dbReference type="PANTHER" id="PTHR39953">
    <property type="entry name" value="RE54151P"/>
    <property type="match status" value="1"/>
</dbReference>
<gene>
    <name evidence="8" type="ORF">NQ315_008780</name>
</gene>
<dbReference type="PANTHER" id="PTHR39953:SF1">
    <property type="entry name" value="RE54151P"/>
    <property type="match status" value="1"/>
</dbReference>
<evidence type="ECO:0000256" key="3">
    <source>
        <dbReference type="ARBA" id="ARBA00022723"/>
    </source>
</evidence>
<feature type="domain" description="DDE Tnp4" evidence="7">
    <location>
        <begin position="172"/>
        <end position="327"/>
    </location>
</feature>
<evidence type="ECO:0000256" key="5">
    <source>
        <dbReference type="ARBA" id="ARBA00022801"/>
    </source>
</evidence>
<sequence length="738" mass="83774">MIVLYSPNNFIDLKTFVMEIEDEIIVEDDIDIIDIIDFGFPRRFFNRPNYIEEMDDMSFFRRFRLTKPTVIAVLELLEDQLEFDNDLNNSVSPVNQLLTGLLFYASSAHQINIGDIMRMDQGTVSRIISKVSQSIASLRNRFIKMPSTPQEIITCQNNFYRIARFPCVIGCVDGTHIKIRSPVYYVSGGDDGEIFRNSKHYFSINVQLVCNSDVEITNIVARWPGSAHDATIFNSSRLRVRFEAGEFGNGILLGDSGYPLSSYLLTSLGNPGAPAELLYNEAQIRTRNCIERTNGVLKRRFPALCYGLRCNLNNALSTIVATAVLHNVARRMHEDEPPPPMGINDEELNYLIDQGEIPNINVHGNVMYDFRRDLIITHFVIYTPIHIPSKALNTPWFVKASTNNLPPVDMFMVMEFIKNDERFNATEIKGAKAAAASREEYGDSTVGYVELKREGPLCTVLCRICPEHRVRGKNYVVSLTVDEVQEEVINVECKDCAAAAGGCKHALAFLMWMHRRTEEPLPTEVASYWKKPRLSGVGTSQKFITAEDFKKKIIDHPVCDVSSFRSELKSVAESEGLTGHLLKYTSAAHEDAFEALSIYKLLLKFRSIGGGMKCDDFFAFAISQMNKALCSEGEKKTRAQSASPLWHELRFGSITASKLFEVAHTKTPEGTLVESIIGAYKVRDTKFMKRGRLLEKKVVKRVEELMNCKFDEWFFSPYLCSLYLELHLMVYQKNMYSK</sequence>
<keyword evidence="9" id="KW-1185">Reference proteome</keyword>
<comment type="cofactor">
    <cofactor evidence="1">
        <name>a divalent metal cation</name>
        <dbReference type="ChEBI" id="CHEBI:60240"/>
    </cofactor>
</comment>
<dbReference type="GO" id="GO:0006281">
    <property type="term" value="P:DNA repair"/>
    <property type="evidence" value="ECO:0007669"/>
    <property type="project" value="UniProtKB-ARBA"/>
</dbReference>
<dbReference type="InterPro" id="IPR034720">
    <property type="entry name" value="Viral_alk_exo"/>
</dbReference>
<keyword evidence="3" id="KW-0479">Metal-binding</keyword>
<protein>
    <recommendedName>
        <fullName evidence="7">DDE Tnp4 domain-containing protein</fullName>
    </recommendedName>
</protein>
<dbReference type="Proteomes" id="UP001159042">
    <property type="component" value="Unassembled WGS sequence"/>
</dbReference>
<dbReference type="Pfam" id="PF01771">
    <property type="entry name" value="Viral_alk_exo"/>
    <property type="match status" value="1"/>
</dbReference>
<dbReference type="InterPro" id="IPR027806">
    <property type="entry name" value="HARBI1_dom"/>
</dbReference>
<evidence type="ECO:0000259" key="7">
    <source>
        <dbReference type="Pfam" id="PF13359"/>
    </source>
</evidence>
<evidence type="ECO:0000256" key="1">
    <source>
        <dbReference type="ARBA" id="ARBA00001968"/>
    </source>
</evidence>
<dbReference type="AlphaFoldDB" id="A0AAV8VGR0"/>
<accession>A0AAV8VGR0</accession>
<dbReference type="Gene3D" id="3.90.320.10">
    <property type="match status" value="1"/>
</dbReference>
<keyword evidence="6" id="KW-0269">Exonuclease</keyword>
<evidence type="ECO:0000256" key="2">
    <source>
        <dbReference type="ARBA" id="ARBA00022722"/>
    </source>
</evidence>
<keyword evidence="2" id="KW-0540">Nuclease</keyword>
<dbReference type="Pfam" id="PF13359">
    <property type="entry name" value="DDE_Tnp_4"/>
    <property type="match status" value="1"/>
</dbReference>
<evidence type="ECO:0000256" key="4">
    <source>
        <dbReference type="ARBA" id="ARBA00022759"/>
    </source>
</evidence>
<dbReference type="InterPro" id="IPR011604">
    <property type="entry name" value="PDDEXK-like_dom_sf"/>
</dbReference>
<reference evidence="8 9" key="1">
    <citation type="journal article" date="2023" name="Insect Mol. Biol.">
        <title>Genome sequencing provides insights into the evolution of gene families encoding plant cell wall-degrading enzymes in longhorned beetles.</title>
        <authorList>
            <person name="Shin N.R."/>
            <person name="Okamura Y."/>
            <person name="Kirsch R."/>
            <person name="Pauchet Y."/>
        </authorList>
    </citation>
    <scope>NUCLEOTIDE SEQUENCE [LARGE SCALE GENOMIC DNA]</scope>
    <source>
        <strain evidence="8">EAD_L_NR</strain>
    </source>
</reference>
<proteinExistence type="predicted"/>
<evidence type="ECO:0000313" key="8">
    <source>
        <dbReference type="EMBL" id="KAJ8913388.1"/>
    </source>
</evidence>
<evidence type="ECO:0000256" key="6">
    <source>
        <dbReference type="ARBA" id="ARBA00022839"/>
    </source>
</evidence>
<dbReference type="GO" id="GO:0004527">
    <property type="term" value="F:exonuclease activity"/>
    <property type="evidence" value="ECO:0007669"/>
    <property type="project" value="UniProtKB-KW"/>
</dbReference>
<dbReference type="InterPro" id="IPR011335">
    <property type="entry name" value="Restrct_endonuc-II-like"/>
</dbReference>
<dbReference type="EMBL" id="JANEYG010000095">
    <property type="protein sequence ID" value="KAJ8913388.1"/>
    <property type="molecule type" value="Genomic_DNA"/>
</dbReference>
<evidence type="ECO:0000313" key="9">
    <source>
        <dbReference type="Proteomes" id="UP001159042"/>
    </source>
</evidence>
<organism evidence="8 9">
    <name type="scientific">Exocentrus adspersus</name>
    <dbReference type="NCBI Taxonomy" id="1586481"/>
    <lineage>
        <taxon>Eukaryota</taxon>
        <taxon>Metazoa</taxon>
        <taxon>Ecdysozoa</taxon>
        <taxon>Arthropoda</taxon>
        <taxon>Hexapoda</taxon>
        <taxon>Insecta</taxon>
        <taxon>Pterygota</taxon>
        <taxon>Neoptera</taxon>
        <taxon>Endopterygota</taxon>
        <taxon>Coleoptera</taxon>
        <taxon>Polyphaga</taxon>
        <taxon>Cucujiformia</taxon>
        <taxon>Chrysomeloidea</taxon>
        <taxon>Cerambycidae</taxon>
        <taxon>Lamiinae</taxon>
        <taxon>Acanthocinini</taxon>
        <taxon>Exocentrus</taxon>
    </lineage>
</organism>
<dbReference type="GO" id="GO:0046872">
    <property type="term" value="F:metal ion binding"/>
    <property type="evidence" value="ECO:0007669"/>
    <property type="project" value="UniProtKB-KW"/>
</dbReference>
<name>A0AAV8VGR0_9CUCU</name>
<keyword evidence="5" id="KW-0378">Hydrolase</keyword>
<dbReference type="SUPFAM" id="SSF52980">
    <property type="entry name" value="Restriction endonuclease-like"/>
    <property type="match status" value="1"/>
</dbReference>
<comment type="caution">
    <text evidence="8">The sequence shown here is derived from an EMBL/GenBank/DDBJ whole genome shotgun (WGS) entry which is preliminary data.</text>
</comment>
<dbReference type="GO" id="GO:0004519">
    <property type="term" value="F:endonuclease activity"/>
    <property type="evidence" value="ECO:0007669"/>
    <property type="project" value="UniProtKB-KW"/>
</dbReference>
<keyword evidence="4" id="KW-0255">Endonuclease</keyword>